<name>A0A1R3ILP4_COCAP</name>
<evidence type="ECO:0000313" key="3">
    <source>
        <dbReference type="EMBL" id="OMO83480.1"/>
    </source>
</evidence>
<proteinExistence type="inferred from homology"/>
<sequence>MEDRYSFSRQGSGVWRSLRDGDFEEEDVWAVIKERKDSISKVGQFIESPAPVRRNLPSAARMIPRTFSATNNSSSNIDSSSSSSSHEANGVKQQSAPVNIPDWSKISRKKSNKASSRNGSWHHDEDGDDDGGGGGHGYNYGDNGVMNGFRNDSDEEEEDDDDDFNSKVPPHEFLARRLARSQITPFSVFEGVGRKLKGRDLRKVRNAVLTKTGFLE</sequence>
<feature type="region of interest" description="Disordered" evidence="2">
    <location>
        <begin position="55"/>
        <end position="169"/>
    </location>
</feature>
<feature type="compositionally biased region" description="Low complexity" evidence="2">
    <location>
        <begin position="71"/>
        <end position="85"/>
    </location>
</feature>
<dbReference type="OMA" id="PMENRYG"/>
<comment type="caution">
    <text evidence="3">The sequence shown here is derived from an EMBL/GenBank/DDBJ whole genome shotgun (WGS) entry which is preliminary data.</text>
</comment>
<dbReference type="STRING" id="210143.A0A1R3ILP4"/>
<evidence type="ECO:0000313" key="4">
    <source>
        <dbReference type="Proteomes" id="UP000188268"/>
    </source>
</evidence>
<accession>A0A1R3ILP4</accession>
<keyword evidence="4" id="KW-1185">Reference proteome</keyword>
<gene>
    <name evidence="3" type="ORF">CCACVL1_11390</name>
</gene>
<dbReference type="EMBL" id="AWWV01009861">
    <property type="protein sequence ID" value="OMO83480.1"/>
    <property type="molecule type" value="Genomic_DNA"/>
</dbReference>
<dbReference type="AlphaFoldDB" id="A0A1R3ILP4"/>
<protein>
    <submittedName>
        <fullName evidence="3">Senescence regulator</fullName>
    </submittedName>
</protein>
<dbReference type="Proteomes" id="UP000188268">
    <property type="component" value="Unassembled WGS sequence"/>
</dbReference>
<organism evidence="3 4">
    <name type="scientific">Corchorus capsularis</name>
    <name type="common">Jute</name>
    <dbReference type="NCBI Taxonomy" id="210143"/>
    <lineage>
        <taxon>Eukaryota</taxon>
        <taxon>Viridiplantae</taxon>
        <taxon>Streptophyta</taxon>
        <taxon>Embryophyta</taxon>
        <taxon>Tracheophyta</taxon>
        <taxon>Spermatophyta</taxon>
        <taxon>Magnoliopsida</taxon>
        <taxon>eudicotyledons</taxon>
        <taxon>Gunneridae</taxon>
        <taxon>Pentapetalae</taxon>
        <taxon>rosids</taxon>
        <taxon>malvids</taxon>
        <taxon>Malvales</taxon>
        <taxon>Malvaceae</taxon>
        <taxon>Grewioideae</taxon>
        <taxon>Apeibeae</taxon>
        <taxon>Corchorus</taxon>
    </lineage>
</organism>
<dbReference type="Pfam" id="PF04520">
    <property type="entry name" value="Senescence_reg"/>
    <property type="match status" value="1"/>
</dbReference>
<dbReference type="Gramene" id="OMO83480">
    <property type="protein sequence ID" value="OMO83480"/>
    <property type="gene ID" value="CCACVL1_11390"/>
</dbReference>
<dbReference type="InterPro" id="IPR007608">
    <property type="entry name" value="Senescence_reg_S40"/>
</dbReference>
<reference evidence="3 4" key="1">
    <citation type="submission" date="2013-09" db="EMBL/GenBank/DDBJ databases">
        <title>Corchorus capsularis genome sequencing.</title>
        <authorList>
            <person name="Alam M."/>
            <person name="Haque M.S."/>
            <person name="Islam M.S."/>
            <person name="Emdad E.M."/>
            <person name="Islam M.M."/>
            <person name="Ahmed B."/>
            <person name="Halim A."/>
            <person name="Hossen Q.M.M."/>
            <person name="Hossain M.Z."/>
            <person name="Ahmed R."/>
            <person name="Khan M.M."/>
            <person name="Islam R."/>
            <person name="Rashid M.M."/>
            <person name="Khan S.A."/>
            <person name="Rahman M.S."/>
            <person name="Alam M."/>
        </authorList>
    </citation>
    <scope>NUCLEOTIDE SEQUENCE [LARGE SCALE GENOMIC DNA]</scope>
    <source>
        <strain evidence="4">cv. CVL-1</strain>
        <tissue evidence="3">Whole seedling</tissue>
    </source>
</reference>
<dbReference type="GO" id="GO:0010150">
    <property type="term" value="P:leaf senescence"/>
    <property type="evidence" value="ECO:0007669"/>
    <property type="project" value="UniProtKB-ARBA"/>
</dbReference>
<feature type="compositionally biased region" description="Acidic residues" evidence="2">
    <location>
        <begin position="153"/>
        <end position="163"/>
    </location>
</feature>
<evidence type="ECO:0000256" key="1">
    <source>
        <dbReference type="ARBA" id="ARBA00034773"/>
    </source>
</evidence>
<evidence type="ECO:0000256" key="2">
    <source>
        <dbReference type="SAM" id="MobiDB-lite"/>
    </source>
</evidence>
<dbReference type="PANTHER" id="PTHR33083:SF82">
    <property type="entry name" value="SENESCENCE REGULATOR"/>
    <property type="match status" value="1"/>
</dbReference>
<comment type="similarity">
    <text evidence="1">Belongs to the senescence regulator S40 family.</text>
</comment>
<dbReference type="OrthoDB" id="1917735at2759"/>
<dbReference type="PANTHER" id="PTHR33083">
    <property type="entry name" value="EXPRESSED PROTEIN"/>
    <property type="match status" value="1"/>
</dbReference>